<evidence type="ECO:0000313" key="6">
    <source>
        <dbReference type="EMBL" id="MBF9133701.1"/>
    </source>
</evidence>
<reference evidence="6 7" key="1">
    <citation type="submission" date="2020-11" db="EMBL/GenBank/DDBJ databases">
        <title>A novel isolate from a Black sea contaminated sediment with potential to produce alkanes: Plantactinospora alkalitolerans sp. nov.</title>
        <authorList>
            <person name="Carro L."/>
            <person name="Veyisoglu A."/>
            <person name="Guven K."/>
            <person name="Schumann P."/>
            <person name="Klenk H.-P."/>
            <person name="Sahin N."/>
        </authorList>
    </citation>
    <scope>NUCLEOTIDE SEQUENCE [LARGE SCALE GENOMIC DNA]</scope>
    <source>
        <strain evidence="6 7">S1510</strain>
    </source>
</reference>
<comment type="caution">
    <text evidence="6">The sequence shown here is derived from an EMBL/GenBank/DDBJ whole genome shotgun (WGS) entry which is preliminary data.</text>
</comment>
<name>A0ABS0H5G0_9ACTN</name>
<dbReference type="PRINTS" id="PR00038">
    <property type="entry name" value="HTHLUXR"/>
</dbReference>
<dbReference type="Pfam" id="PF00196">
    <property type="entry name" value="GerE"/>
    <property type="match status" value="1"/>
</dbReference>
<evidence type="ECO:0000256" key="1">
    <source>
        <dbReference type="ARBA" id="ARBA00023015"/>
    </source>
</evidence>
<keyword evidence="2" id="KW-0238">DNA-binding</keyword>
<dbReference type="InterPro" id="IPR000792">
    <property type="entry name" value="Tscrpt_reg_LuxR_C"/>
</dbReference>
<evidence type="ECO:0000256" key="2">
    <source>
        <dbReference type="ARBA" id="ARBA00023125"/>
    </source>
</evidence>
<dbReference type="PANTHER" id="PTHR44688:SF16">
    <property type="entry name" value="DNA-BINDING TRANSCRIPTIONAL ACTIVATOR DEVR_DOSR"/>
    <property type="match status" value="1"/>
</dbReference>
<dbReference type="PANTHER" id="PTHR44688">
    <property type="entry name" value="DNA-BINDING TRANSCRIPTIONAL ACTIVATOR DEVR_DOSR"/>
    <property type="match status" value="1"/>
</dbReference>
<organism evidence="6 7">
    <name type="scientific">Plantactinospora alkalitolerans</name>
    <dbReference type="NCBI Taxonomy" id="2789879"/>
    <lineage>
        <taxon>Bacteria</taxon>
        <taxon>Bacillati</taxon>
        <taxon>Actinomycetota</taxon>
        <taxon>Actinomycetes</taxon>
        <taxon>Micromonosporales</taxon>
        <taxon>Micromonosporaceae</taxon>
        <taxon>Plantactinospora</taxon>
    </lineage>
</organism>
<protein>
    <submittedName>
        <fullName evidence="6">Helix-turn-helix transcriptional regulator</fullName>
    </submittedName>
</protein>
<accession>A0ABS0H5G0</accession>
<dbReference type="CDD" id="cd06170">
    <property type="entry name" value="LuxR_C_like"/>
    <property type="match status" value="1"/>
</dbReference>
<dbReference type="RefSeq" id="WP_196205206.1">
    <property type="nucleotide sequence ID" value="NZ_JADPUN010000287.1"/>
</dbReference>
<dbReference type="PROSITE" id="PS00622">
    <property type="entry name" value="HTH_LUXR_1"/>
    <property type="match status" value="1"/>
</dbReference>
<keyword evidence="3" id="KW-0804">Transcription</keyword>
<gene>
    <name evidence="6" type="ORF">I0C86_32915</name>
</gene>
<dbReference type="SMART" id="SM00421">
    <property type="entry name" value="HTH_LUXR"/>
    <property type="match status" value="1"/>
</dbReference>
<dbReference type="EMBL" id="JADPUN010000287">
    <property type="protein sequence ID" value="MBF9133701.1"/>
    <property type="molecule type" value="Genomic_DNA"/>
</dbReference>
<dbReference type="PROSITE" id="PS50043">
    <property type="entry name" value="HTH_LUXR_2"/>
    <property type="match status" value="1"/>
</dbReference>
<dbReference type="SUPFAM" id="SSF46894">
    <property type="entry name" value="C-terminal effector domain of the bipartite response regulators"/>
    <property type="match status" value="1"/>
</dbReference>
<dbReference type="Gene3D" id="1.10.10.10">
    <property type="entry name" value="Winged helix-like DNA-binding domain superfamily/Winged helix DNA-binding domain"/>
    <property type="match status" value="1"/>
</dbReference>
<dbReference type="InterPro" id="IPR016032">
    <property type="entry name" value="Sig_transdc_resp-reg_C-effctor"/>
</dbReference>
<dbReference type="Proteomes" id="UP000638560">
    <property type="component" value="Unassembled WGS sequence"/>
</dbReference>
<evidence type="ECO:0000313" key="7">
    <source>
        <dbReference type="Proteomes" id="UP000638560"/>
    </source>
</evidence>
<evidence type="ECO:0000256" key="3">
    <source>
        <dbReference type="ARBA" id="ARBA00023163"/>
    </source>
</evidence>
<evidence type="ECO:0000259" key="5">
    <source>
        <dbReference type="PROSITE" id="PS50043"/>
    </source>
</evidence>
<keyword evidence="1" id="KW-0805">Transcription regulation</keyword>
<sequence length="881" mass="93167">MLRTDTESPLVLDEQTMAFLARVEADPQATLSTAVQASGGHGKTALLARLRHGYQQAGIAVLDNWRELTDPDDPGQALLVDDAHLLDAAALAELRRLAETGRVRLAVAFRPWPRPAGLVELAELLHRGGPPVPLGPFTEQRTGAYLSTAYGTTVSPANVRLVHEQTAGVPRFVEWLARALRPGDRRQVRGDRPGADRAGTDRPGTGGPAPAGPPFEIPRSVLLQFAPELESLDLEARRLLLAMSAGAALPTDLLGALLSRHPDELDEPLAAARAAGLLGPDDRLAPIVRRAIVALSPASQRAAVWRRLAELQLQRGGRVLPLVRSMLDGGFGGSCPAGVAEAAGDEALGEEPALAARLFAVAEAAGRPVAARRAMAAALSADLDSALRLADRLIATPDSPYRADGAAVAATALVHRGHTDRAVELYRWSGTPASVAFAAIGAVGTGRSEPLDRVLADPPRDGPPTLLASAALLMARGLRETLSGPPTAALSTLVQASALLEPAGRSVLLPESPAVLAALVALHSGELDIGERVLDRAASAGLGAALMARRHRLLQTWLLMVRGRAVEAGRQLATVTAGGPPLESRDLLFATALELGIARRNSDLPALQRGWERAREAVVRHPVDLFTLLPLGEFAIAAARLGELDRLAPYLGEARNLLTLLGDPPLWSTPLHWSCLHAAILADRPTVADEHVAALAATTGHTPYASVVAAAGQSWVEVLRGVVDPVRVEAAARGLHGIGLCWDGARLAGQAAIRTSDRRAMTTLLDCARMLQGRPAGVKGTTRPTGTGAPQVADAIAVPAEERLSEREREVAELVLSGLTYKQIGDRLFISAKTVEHHVARMRQRLNCANRSELLARLRTIVEERSGGRPGGTPWPERTTR</sequence>
<feature type="domain" description="HTH luxR-type" evidence="5">
    <location>
        <begin position="797"/>
        <end position="862"/>
    </location>
</feature>
<proteinExistence type="predicted"/>
<dbReference type="InterPro" id="IPR036388">
    <property type="entry name" value="WH-like_DNA-bd_sf"/>
</dbReference>
<feature type="compositionally biased region" description="Basic and acidic residues" evidence="4">
    <location>
        <begin position="184"/>
        <end position="200"/>
    </location>
</feature>
<keyword evidence="7" id="KW-1185">Reference proteome</keyword>
<feature type="region of interest" description="Disordered" evidence="4">
    <location>
        <begin position="184"/>
        <end position="213"/>
    </location>
</feature>
<evidence type="ECO:0000256" key="4">
    <source>
        <dbReference type="SAM" id="MobiDB-lite"/>
    </source>
</evidence>